<protein>
    <submittedName>
        <fullName evidence="9">Nodulation protein NfeD</fullName>
    </submittedName>
</protein>
<dbReference type="InterPro" id="IPR002810">
    <property type="entry name" value="NfeD-like_C"/>
</dbReference>
<evidence type="ECO:0000256" key="1">
    <source>
        <dbReference type="ARBA" id="ARBA00004141"/>
    </source>
</evidence>
<feature type="transmembrane region" description="Helical" evidence="5">
    <location>
        <begin position="315"/>
        <end position="334"/>
    </location>
</feature>
<dbReference type="Proteomes" id="UP000267223">
    <property type="component" value="Unassembled WGS sequence"/>
</dbReference>
<reference evidence="9 10" key="1">
    <citation type="submission" date="2018-11" db="EMBL/GenBank/DDBJ databases">
        <title>Draft genome sequence of Ferruginibacter sp. BO-59.</title>
        <authorList>
            <person name="Im W.T."/>
        </authorList>
    </citation>
    <scope>NUCLEOTIDE SEQUENCE [LARGE SCALE GENOMIC DNA]</scope>
    <source>
        <strain evidence="9 10">BO-59</strain>
    </source>
</reference>
<comment type="subcellular location">
    <subcellularLocation>
        <location evidence="1">Membrane</location>
        <topology evidence="1">Multi-pass membrane protein</topology>
    </subcellularLocation>
</comment>
<organism evidence="9 10">
    <name type="scientific">Hanamia caeni</name>
    <dbReference type="NCBI Taxonomy" id="2294116"/>
    <lineage>
        <taxon>Bacteria</taxon>
        <taxon>Pseudomonadati</taxon>
        <taxon>Bacteroidota</taxon>
        <taxon>Chitinophagia</taxon>
        <taxon>Chitinophagales</taxon>
        <taxon>Chitinophagaceae</taxon>
        <taxon>Hanamia</taxon>
    </lineage>
</organism>
<dbReference type="EMBL" id="RJJR01000008">
    <property type="protein sequence ID" value="RNI36151.1"/>
    <property type="molecule type" value="Genomic_DNA"/>
</dbReference>
<feature type="transmembrane region" description="Helical" evidence="5">
    <location>
        <begin position="346"/>
        <end position="365"/>
    </location>
</feature>
<dbReference type="FunFam" id="3.90.226.10:FF:000089">
    <property type="entry name" value="Membrane-bound serine protease"/>
    <property type="match status" value="1"/>
</dbReference>
<feature type="transmembrane region" description="Helical" evidence="5">
    <location>
        <begin position="291"/>
        <end position="308"/>
    </location>
</feature>
<feature type="transmembrane region" description="Helical" evidence="5">
    <location>
        <begin position="269"/>
        <end position="285"/>
    </location>
</feature>
<name>A0A3M9NEJ5_9BACT</name>
<dbReference type="InterPro" id="IPR052165">
    <property type="entry name" value="Membrane_assoc_protease"/>
</dbReference>
<feature type="domain" description="NfeD-like C-terminal" evidence="6">
    <location>
        <begin position="382"/>
        <end position="436"/>
    </location>
</feature>
<comment type="caution">
    <text evidence="9">The sequence shown here is derived from an EMBL/GenBank/DDBJ whole genome shotgun (WGS) entry which is preliminary data.</text>
</comment>
<keyword evidence="10" id="KW-1185">Reference proteome</keyword>
<dbReference type="Gene3D" id="2.40.50.140">
    <property type="entry name" value="Nucleic acid-binding proteins"/>
    <property type="match status" value="1"/>
</dbReference>
<dbReference type="Pfam" id="PF25145">
    <property type="entry name" value="NfeD1b_N"/>
    <property type="match status" value="1"/>
</dbReference>
<dbReference type="AlphaFoldDB" id="A0A3M9NEJ5"/>
<evidence type="ECO:0000256" key="5">
    <source>
        <dbReference type="SAM" id="Phobius"/>
    </source>
</evidence>
<dbReference type="InterPro" id="IPR029045">
    <property type="entry name" value="ClpP/crotonase-like_dom_sf"/>
</dbReference>
<dbReference type="InterPro" id="IPR056739">
    <property type="entry name" value="NfeD_membrane"/>
</dbReference>
<gene>
    <name evidence="9" type="ORF">EFY79_10700</name>
</gene>
<evidence type="ECO:0000259" key="6">
    <source>
        <dbReference type="Pfam" id="PF01957"/>
    </source>
</evidence>
<dbReference type="SUPFAM" id="SSF141322">
    <property type="entry name" value="NfeD domain-like"/>
    <property type="match status" value="1"/>
</dbReference>
<accession>A0A3M9NEJ5</accession>
<sequence length="441" mass="47600">MRRPKNRSNKRDTRHWIIACIAFWILSPLLSNGQKVISITVNDGINPSTAEYIEQGIETAQKEQAQCLIINLNTPGGLLTSTRNIVSGIMQSQVPVVVYVSPTGAHAGSAGTFITLAANIAAMAPGTNIGAAHPVDMQGKSDAVMNEKVINDASAFIRTIAEKRGRNVKWADDAVRTSVSLTEAEALEKNVIDIVADNENDLLTKLDGKEVQVNGVPKILQTKNATVEPLEMGFFQKVLSRLSDPNISYIIMMLGFYGLIFELFSPGAIFPGIIGVICLILAFYSMSSMPVNYAGLGLIIFGIILYLLEIKIVSHGLLAIGGTVSVLLGSMILFRTSPVENYVSLSWSVIISVTAFSTLFFLFLVTMGLRAQRSKPASGVSTMIGQTALTLGDLNPAGQVSVLGEIWKAVSLSGKIPENEKVTVKEIKELTLYVEPENKQV</sequence>
<dbReference type="CDD" id="cd07020">
    <property type="entry name" value="Clp_protease_NfeD_1"/>
    <property type="match status" value="1"/>
</dbReference>
<evidence type="ECO:0000259" key="7">
    <source>
        <dbReference type="Pfam" id="PF24961"/>
    </source>
</evidence>
<dbReference type="PANTHER" id="PTHR33507:SF4">
    <property type="entry name" value="NODULATION COMPETITIVENESS PROTEIN NFED"/>
    <property type="match status" value="1"/>
</dbReference>
<dbReference type="Gene3D" id="3.90.226.10">
    <property type="entry name" value="2-enoyl-CoA Hydratase, Chain A, domain 1"/>
    <property type="match status" value="1"/>
</dbReference>
<dbReference type="Pfam" id="PF01957">
    <property type="entry name" value="NfeD"/>
    <property type="match status" value="1"/>
</dbReference>
<dbReference type="InterPro" id="IPR012340">
    <property type="entry name" value="NA-bd_OB-fold"/>
</dbReference>
<dbReference type="RefSeq" id="WP_123120704.1">
    <property type="nucleotide sequence ID" value="NZ_RJJR01000008.1"/>
</dbReference>
<dbReference type="OrthoDB" id="9806253at2"/>
<feature type="domain" description="NfeD1b N-terminal" evidence="8">
    <location>
        <begin position="36"/>
        <end position="201"/>
    </location>
</feature>
<proteinExistence type="predicted"/>
<dbReference type="Pfam" id="PF24961">
    <property type="entry name" value="NfeD_membrane"/>
    <property type="match status" value="1"/>
</dbReference>
<evidence type="ECO:0000259" key="8">
    <source>
        <dbReference type="Pfam" id="PF25145"/>
    </source>
</evidence>
<dbReference type="InterPro" id="IPR056738">
    <property type="entry name" value="NfeD1b_N"/>
</dbReference>
<keyword evidence="2 5" id="KW-0812">Transmembrane</keyword>
<feature type="domain" description="NfeD integral membrane" evidence="7">
    <location>
        <begin position="246"/>
        <end position="365"/>
    </location>
</feature>
<dbReference type="GO" id="GO:0016020">
    <property type="term" value="C:membrane"/>
    <property type="evidence" value="ECO:0007669"/>
    <property type="project" value="UniProtKB-SubCell"/>
</dbReference>
<evidence type="ECO:0000313" key="9">
    <source>
        <dbReference type="EMBL" id="RNI36151.1"/>
    </source>
</evidence>
<dbReference type="PANTHER" id="PTHR33507">
    <property type="entry name" value="INNER MEMBRANE PROTEIN YBBJ"/>
    <property type="match status" value="1"/>
</dbReference>
<evidence type="ECO:0000256" key="3">
    <source>
        <dbReference type="ARBA" id="ARBA00022989"/>
    </source>
</evidence>
<dbReference type="SUPFAM" id="SSF52096">
    <property type="entry name" value="ClpP/crotonase"/>
    <property type="match status" value="1"/>
</dbReference>
<evidence type="ECO:0000313" key="10">
    <source>
        <dbReference type="Proteomes" id="UP000267223"/>
    </source>
</evidence>
<evidence type="ECO:0000256" key="2">
    <source>
        <dbReference type="ARBA" id="ARBA00022692"/>
    </source>
</evidence>
<evidence type="ECO:0000256" key="4">
    <source>
        <dbReference type="ARBA" id="ARBA00023136"/>
    </source>
</evidence>
<keyword evidence="3 5" id="KW-1133">Transmembrane helix</keyword>
<keyword evidence="4 5" id="KW-0472">Membrane</keyword>